<keyword evidence="2" id="KW-1185">Reference proteome</keyword>
<organism evidence="1 2">
    <name type="scientific">Naganishia vaughanmartiniae</name>
    <dbReference type="NCBI Taxonomy" id="1424756"/>
    <lineage>
        <taxon>Eukaryota</taxon>
        <taxon>Fungi</taxon>
        <taxon>Dikarya</taxon>
        <taxon>Basidiomycota</taxon>
        <taxon>Agaricomycotina</taxon>
        <taxon>Tremellomycetes</taxon>
        <taxon>Filobasidiales</taxon>
        <taxon>Filobasidiaceae</taxon>
        <taxon>Naganishia</taxon>
    </lineage>
</organism>
<dbReference type="Proteomes" id="UP001243375">
    <property type="component" value="Unassembled WGS sequence"/>
</dbReference>
<name>A0ACC2X684_9TREE</name>
<dbReference type="EMBL" id="JASBWU010000010">
    <property type="protein sequence ID" value="KAJ9118556.1"/>
    <property type="molecule type" value="Genomic_DNA"/>
</dbReference>
<reference evidence="1" key="1">
    <citation type="submission" date="2023-04" db="EMBL/GenBank/DDBJ databases">
        <title>Draft Genome sequencing of Naganishia species isolated from polar environments using Oxford Nanopore Technology.</title>
        <authorList>
            <person name="Leo P."/>
            <person name="Venkateswaran K."/>
        </authorList>
    </citation>
    <scope>NUCLEOTIDE SEQUENCE</scope>
    <source>
        <strain evidence="1">MNA-CCFEE 5425</strain>
    </source>
</reference>
<gene>
    <name evidence="1" type="ORF">QFC22_003776</name>
</gene>
<comment type="caution">
    <text evidence="1">The sequence shown here is derived from an EMBL/GenBank/DDBJ whole genome shotgun (WGS) entry which is preliminary data.</text>
</comment>
<accession>A0ACC2X684</accession>
<proteinExistence type="predicted"/>
<evidence type="ECO:0000313" key="1">
    <source>
        <dbReference type="EMBL" id="KAJ9118556.1"/>
    </source>
</evidence>
<sequence length="235" mass="25905">MSLNVFVRSPDTYSERRFDPNLTIGALKAKLESITGIPYSSQVLYRFSSPDDVGKEGAPGVVMQDDGRTLAEEGVTEWECISVTNINPNANPEGEFTDVSRVDKYEISQDEYEKRNDTVLQDLKARGLGRFAPPSAPNSAQSTHHATPEMIVGKRCIVRHLGANEDVVGDEPRGTIEFVGRTEFGKGNSQAEDGDWVGVKLDEPTGKNDGSPERIVVGEWPEIDEFADEEDEDEI</sequence>
<protein>
    <submittedName>
        <fullName evidence="1">Uncharacterized protein</fullName>
    </submittedName>
</protein>
<evidence type="ECO:0000313" key="2">
    <source>
        <dbReference type="Proteomes" id="UP001243375"/>
    </source>
</evidence>